<reference evidence="1" key="3">
    <citation type="submission" date="2020-11" db="EMBL/GenBank/DDBJ databases">
        <authorList>
            <person name="Whitehead M."/>
        </authorList>
    </citation>
    <scope>NUCLEOTIDE SEQUENCE</scope>
    <source>
        <strain evidence="1">EGII</strain>
    </source>
</reference>
<gene>
    <name evidence="1" type="ORF">CCAP1982_LOCUS13529</name>
</gene>
<dbReference type="EMBL" id="CAJHJT010000034">
    <property type="protein sequence ID" value="CAD7005169.1"/>
    <property type="molecule type" value="Genomic_DNA"/>
</dbReference>
<name>W8CED2_CERCA</name>
<dbReference type="AlphaFoldDB" id="W8CED2"/>
<proteinExistence type="evidence at transcript level"/>
<evidence type="ECO:0000313" key="3">
    <source>
        <dbReference type="Proteomes" id="UP000606786"/>
    </source>
</evidence>
<keyword evidence="3" id="KW-1185">Reference proteome</keyword>
<protein>
    <submittedName>
        <fullName evidence="1">(Mediterranean fruit fly) hypothetical protein</fullName>
    </submittedName>
</protein>
<evidence type="ECO:0000313" key="2">
    <source>
        <dbReference type="EMBL" id="JAC06155.1"/>
    </source>
</evidence>
<reference evidence="2" key="1">
    <citation type="submission" date="2013-07" db="EMBL/GenBank/DDBJ databases">
        <authorList>
            <person name="Geib S."/>
        </authorList>
    </citation>
    <scope>NUCLEOTIDE SEQUENCE</scope>
</reference>
<reference evidence="2" key="2">
    <citation type="journal article" date="2014" name="BMC Genomics">
        <title>A genomic perspective to assessing quality of mass-reared SIT flies used in Mediterranean fruit fly (Ceratitis capitata) eradication in California.</title>
        <authorList>
            <person name="Calla B."/>
            <person name="Hall B."/>
            <person name="Hou S."/>
            <person name="Geib S.M."/>
        </authorList>
    </citation>
    <scope>NUCLEOTIDE SEQUENCE</scope>
</reference>
<dbReference type="Proteomes" id="UP000606786">
    <property type="component" value="Unassembled WGS sequence"/>
</dbReference>
<organism evidence="2">
    <name type="scientific">Ceratitis capitata</name>
    <name type="common">Mediterranean fruit fly</name>
    <name type="synonym">Tephritis capitata</name>
    <dbReference type="NCBI Taxonomy" id="7213"/>
    <lineage>
        <taxon>Eukaryota</taxon>
        <taxon>Metazoa</taxon>
        <taxon>Ecdysozoa</taxon>
        <taxon>Arthropoda</taxon>
        <taxon>Hexapoda</taxon>
        <taxon>Insecta</taxon>
        <taxon>Pterygota</taxon>
        <taxon>Neoptera</taxon>
        <taxon>Endopterygota</taxon>
        <taxon>Diptera</taxon>
        <taxon>Brachycera</taxon>
        <taxon>Muscomorpha</taxon>
        <taxon>Tephritoidea</taxon>
        <taxon>Tephritidae</taxon>
        <taxon>Ceratitis</taxon>
        <taxon>Ceratitis</taxon>
    </lineage>
</organism>
<dbReference type="EMBL" id="GAMC01000401">
    <property type="protein sequence ID" value="JAC06155.1"/>
    <property type="molecule type" value="mRNA"/>
</dbReference>
<evidence type="ECO:0000313" key="1">
    <source>
        <dbReference type="EMBL" id="CAD7005169.1"/>
    </source>
</evidence>
<accession>W8CED2</accession>
<dbReference type="KEGG" id="ccat:105665193"/>
<sequence length="167" mass="19120">MVARLLRSSGIALFVLVCSTTALYIPSYSYLDDVELNYKNGTWRCDLLICPNSTYACTILKVNDPKRPHLLNRTNICYDRNWNITGSHSQPENMPAPQPSSVYVALHSRVNATLDWSISYGLKSQFVNASLEPQNFSVLKQDTRNLINAMDNSWSQINRTFRRKNRD</sequence>